<evidence type="ECO:0000256" key="3">
    <source>
        <dbReference type="ARBA" id="ARBA00022490"/>
    </source>
</evidence>
<dbReference type="InterPro" id="IPR036615">
    <property type="entry name" value="Mur_ligase_C_dom_sf"/>
</dbReference>
<evidence type="ECO:0000256" key="2">
    <source>
        <dbReference type="ARBA" id="ARBA00004752"/>
    </source>
</evidence>
<dbReference type="SUPFAM" id="SSF53244">
    <property type="entry name" value="MurD-like peptide ligases, peptide-binding domain"/>
    <property type="match status" value="1"/>
</dbReference>
<evidence type="ECO:0000256" key="7">
    <source>
        <dbReference type="HAMAP-Rule" id="MF_00639"/>
    </source>
</evidence>
<proteinExistence type="inferred from homology"/>
<keyword evidence="7 8" id="KW-0961">Cell wall biogenesis/degradation</keyword>
<keyword evidence="12" id="KW-1185">Reference proteome</keyword>
<dbReference type="Proteomes" id="UP001500547">
    <property type="component" value="Unassembled WGS sequence"/>
</dbReference>
<dbReference type="InterPro" id="IPR005762">
    <property type="entry name" value="MurD"/>
</dbReference>
<evidence type="ECO:0000256" key="6">
    <source>
        <dbReference type="ARBA" id="ARBA00022840"/>
    </source>
</evidence>
<dbReference type="EMBL" id="BAABLD010000017">
    <property type="protein sequence ID" value="GAA5170709.1"/>
    <property type="molecule type" value="Genomic_DNA"/>
</dbReference>
<sequence length="465" mass="49002">MTDFYANKRCLVLGLGESGLAAAAWLARNGATLRVADSRSNPPGLDALRAQAPDAEIICAPFTDSLLDGIEQLAISPGLDPREPVVQAARQRGIAITGEIELFAQALIQLGWRAACKVIAITGTNGKTTTTALTGALCRTAGLQTVVAGNISPAALSELMRCLDEGVRPDVWVLELSSFQLETTRSLAAEAATILNITDDHLDRHGSMAAYAEAKAAIFAGQGVQILNRDDALVRGMGIAGRVVRDFGLQKMAGETHYGLGEHAGTTWLMRGEEPLLPQAELQLAGSHNAANALAALALCEAIGLPRVALLAGLRAFRGLPHRVELVARREDDVRFYDDSKGTNVGATLAALQGMGRKVVLIAGGDGKGQDFRPLSPALREHARAVVLIGRDAQRLQQETADCGVPMEHAVDMDAAVFAANALAQTGDVVLLSPACASLDMFRNYAHRAEVFCNAVKVLPGVISA</sequence>
<comment type="function">
    <text evidence="7 8">Cell wall formation. Catalyzes the addition of glutamate to the nucleotide precursor UDP-N-acetylmuramoyl-L-alanine (UMA).</text>
</comment>
<dbReference type="RefSeq" id="WP_345534319.1">
    <property type="nucleotide sequence ID" value="NZ_BAABLD010000017.1"/>
</dbReference>
<dbReference type="NCBIfam" id="TIGR01087">
    <property type="entry name" value="murD"/>
    <property type="match status" value="1"/>
</dbReference>
<feature type="domain" description="Mur ligase C-terminal" evidence="9">
    <location>
        <begin position="322"/>
        <end position="436"/>
    </location>
</feature>
<dbReference type="SUPFAM" id="SSF51984">
    <property type="entry name" value="MurCD N-terminal domain"/>
    <property type="match status" value="1"/>
</dbReference>
<keyword evidence="4 7" id="KW-0436">Ligase</keyword>
<keyword evidence="7 8" id="KW-0573">Peptidoglycan synthesis</keyword>
<accession>A0ABP9R2F6</accession>
<dbReference type="Gene3D" id="3.90.190.20">
    <property type="entry name" value="Mur ligase, C-terminal domain"/>
    <property type="match status" value="1"/>
</dbReference>
<dbReference type="EC" id="6.3.2.9" evidence="7 8"/>
<protein>
    <recommendedName>
        <fullName evidence="7 8">UDP-N-acetylmuramoylalanine--D-glutamate ligase</fullName>
        <ecNumber evidence="7 8">6.3.2.9</ecNumber>
    </recommendedName>
    <alternativeName>
        <fullName evidence="7">D-glutamic acid-adding enzyme</fullName>
    </alternativeName>
    <alternativeName>
        <fullName evidence="7">UDP-N-acetylmuramoyl-L-alanyl-D-glutamate synthetase</fullName>
    </alternativeName>
</protein>
<evidence type="ECO:0000259" key="9">
    <source>
        <dbReference type="Pfam" id="PF02875"/>
    </source>
</evidence>
<dbReference type="Gene3D" id="3.40.50.720">
    <property type="entry name" value="NAD(P)-binding Rossmann-like Domain"/>
    <property type="match status" value="1"/>
</dbReference>
<dbReference type="GO" id="GO:0016874">
    <property type="term" value="F:ligase activity"/>
    <property type="evidence" value="ECO:0007669"/>
    <property type="project" value="UniProtKB-KW"/>
</dbReference>
<feature type="binding site" evidence="7">
    <location>
        <begin position="123"/>
        <end position="129"/>
    </location>
    <ligand>
        <name>ATP</name>
        <dbReference type="ChEBI" id="CHEBI:30616"/>
    </ligand>
</feature>
<comment type="caution">
    <text evidence="11">The sequence shown here is derived from an EMBL/GenBank/DDBJ whole genome shotgun (WGS) entry which is preliminary data.</text>
</comment>
<gene>
    <name evidence="7 11" type="primary">murD</name>
    <name evidence="11" type="ORF">GCM10025770_34100</name>
</gene>
<organism evidence="11 12">
    <name type="scientific">Viridibacterium curvum</name>
    <dbReference type="NCBI Taxonomy" id="1101404"/>
    <lineage>
        <taxon>Bacteria</taxon>
        <taxon>Pseudomonadati</taxon>
        <taxon>Pseudomonadota</taxon>
        <taxon>Betaproteobacteria</taxon>
        <taxon>Rhodocyclales</taxon>
        <taxon>Rhodocyclaceae</taxon>
        <taxon>Viridibacterium</taxon>
    </lineage>
</organism>
<dbReference type="SUPFAM" id="SSF53623">
    <property type="entry name" value="MurD-like peptide ligases, catalytic domain"/>
    <property type="match status" value="1"/>
</dbReference>
<dbReference type="Gene3D" id="3.40.1190.10">
    <property type="entry name" value="Mur-like, catalytic domain"/>
    <property type="match status" value="1"/>
</dbReference>
<keyword evidence="6 7" id="KW-0067">ATP-binding</keyword>
<evidence type="ECO:0000256" key="4">
    <source>
        <dbReference type="ARBA" id="ARBA00022598"/>
    </source>
</evidence>
<keyword evidence="7 8" id="KW-0133">Cell shape</keyword>
<dbReference type="Pfam" id="PF02875">
    <property type="entry name" value="Mur_ligase_C"/>
    <property type="match status" value="1"/>
</dbReference>
<evidence type="ECO:0000313" key="12">
    <source>
        <dbReference type="Proteomes" id="UP001500547"/>
    </source>
</evidence>
<keyword evidence="3 7" id="KW-0963">Cytoplasm</keyword>
<evidence type="ECO:0000313" key="11">
    <source>
        <dbReference type="EMBL" id="GAA5170709.1"/>
    </source>
</evidence>
<name>A0ABP9R2F6_9RHOO</name>
<evidence type="ECO:0000256" key="5">
    <source>
        <dbReference type="ARBA" id="ARBA00022741"/>
    </source>
</evidence>
<reference evidence="12" key="1">
    <citation type="journal article" date="2019" name="Int. J. Syst. Evol. Microbiol.">
        <title>The Global Catalogue of Microorganisms (GCM) 10K type strain sequencing project: providing services to taxonomists for standard genome sequencing and annotation.</title>
        <authorList>
            <consortium name="The Broad Institute Genomics Platform"/>
            <consortium name="The Broad Institute Genome Sequencing Center for Infectious Disease"/>
            <person name="Wu L."/>
            <person name="Ma J."/>
        </authorList>
    </citation>
    <scope>NUCLEOTIDE SEQUENCE [LARGE SCALE GENOMIC DNA]</scope>
    <source>
        <strain evidence="12">JCM 18715</strain>
    </source>
</reference>
<dbReference type="InterPro" id="IPR036565">
    <property type="entry name" value="Mur-like_cat_sf"/>
</dbReference>
<comment type="similarity">
    <text evidence="7">Belongs to the MurCDEF family.</text>
</comment>
<dbReference type="InterPro" id="IPR013221">
    <property type="entry name" value="Mur_ligase_cen"/>
</dbReference>
<evidence type="ECO:0000256" key="8">
    <source>
        <dbReference type="RuleBase" id="RU003664"/>
    </source>
</evidence>
<comment type="pathway">
    <text evidence="2 7 8">Cell wall biogenesis; peptidoglycan biosynthesis.</text>
</comment>
<comment type="subcellular location">
    <subcellularLocation>
        <location evidence="1 7 8">Cytoplasm</location>
    </subcellularLocation>
</comment>
<keyword evidence="7 8" id="KW-0132">Cell division</keyword>
<dbReference type="PANTHER" id="PTHR43692">
    <property type="entry name" value="UDP-N-ACETYLMURAMOYLALANINE--D-GLUTAMATE LIGASE"/>
    <property type="match status" value="1"/>
</dbReference>
<dbReference type="Pfam" id="PF21799">
    <property type="entry name" value="MurD-like_N"/>
    <property type="match status" value="1"/>
</dbReference>
<feature type="domain" description="Mur ligase central" evidence="10">
    <location>
        <begin position="121"/>
        <end position="299"/>
    </location>
</feature>
<dbReference type="HAMAP" id="MF_00639">
    <property type="entry name" value="MurD"/>
    <property type="match status" value="1"/>
</dbReference>
<dbReference type="Pfam" id="PF08245">
    <property type="entry name" value="Mur_ligase_M"/>
    <property type="match status" value="1"/>
</dbReference>
<dbReference type="PANTHER" id="PTHR43692:SF1">
    <property type="entry name" value="UDP-N-ACETYLMURAMOYLALANINE--D-GLUTAMATE LIGASE"/>
    <property type="match status" value="1"/>
</dbReference>
<keyword evidence="5 7" id="KW-0547">Nucleotide-binding</keyword>
<evidence type="ECO:0000259" key="10">
    <source>
        <dbReference type="Pfam" id="PF08245"/>
    </source>
</evidence>
<comment type="catalytic activity">
    <reaction evidence="7 8">
        <text>UDP-N-acetyl-alpha-D-muramoyl-L-alanine + D-glutamate + ATP = UDP-N-acetyl-alpha-D-muramoyl-L-alanyl-D-glutamate + ADP + phosphate + H(+)</text>
        <dbReference type="Rhea" id="RHEA:16429"/>
        <dbReference type="ChEBI" id="CHEBI:15378"/>
        <dbReference type="ChEBI" id="CHEBI:29986"/>
        <dbReference type="ChEBI" id="CHEBI:30616"/>
        <dbReference type="ChEBI" id="CHEBI:43474"/>
        <dbReference type="ChEBI" id="CHEBI:83898"/>
        <dbReference type="ChEBI" id="CHEBI:83900"/>
        <dbReference type="ChEBI" id="CHEBI:456216"/>
        <dbReference type="EC" id="6.3.2.9"/>
    </reaction>
</comment>
<keyword evidence="7 8" id="KW-0131">Cell cycle</keyword>
<evidence type="ECO:0000256" key="1">
    <source>
        <dbReference type="ARBA" id="ARBA00004496"/>
    </source>
</evidence>
<dbReference type="InterPro" id="IPR004101">
    <property type="entry name" value="Mur_ligase_C"/>
</dbReference>